<evidence type="ECO:0000313" key="3">
    <source>
        <dbReference type="EnsemblMetazoa" id="AALFPA23_022089.P32724"/>
    </source>
</evidence>
<dbReference type="Proteomes" id="UP000069940">
    <property type="component" value="Unassembled WGS sequence"/>
</dbReference>
<feature type="domain" description="C2H2-type" evidence="2">
    <location>
        <begin position="42"/>
        <end position="65"/>
    </location>
</feature>
<dbReference type="SMART" id="SM00355">
    <property type="entry name" value="ZnF_C2H2"/>
    <property type="match status" value="2"/>
</dbReference>
<reference evidence="3" key="2">
    <citation type="submission" date="2025-05" db="UniProtKB">
        <authorList>
            <consortium name="EnsemblMetazoa"/>
        </authorList>
    </citation>
    <scope>IDENTIFICATION</scope>
    <source>
        <strain evidence="3">Foshan</strain>
    </source>
</reference>
<dbReference type="GeneID" id="115257890"/>
<dbReference type="EnsemblMetazoa" id="AALFPA23_022089.R32724">
    <property type="protein sequence ID" value="AALFPA23_022089.P32724"/>
    <property type="gene ID" value="AALFPA23_022089"/>
</dbReference>
<evidence type="ECO:0000313" key="4">
    <source>
        <dbReference type="Proteomes" id="UP000069940"/>
    </source>
</evidence>
<proteinExistence type="predicted"/>
<dbReference type="EnsemblMetazoa" id="AALFPA23_022089.R32723">
    <property type="protein sequence ID" value="AALFPA23_022089.P32723"/>
    <property type="gene ID" value="AALFPA23_022089"/>
</dbReference>
<evidence type="ECO:0000256" key="1">
    <source>
        <dbReference type="SAM" id="MobiDB-lite"/>
    </source>
</evidence>
<dbReference type="RefSeq" id="XP_062709927.1">
    <property type="nucleotide sequence ID" value="XM_062853943.1"/>
</dbReference>
<evidence type="ECO:0000259" key="2">
    <source>
        <dbReference type="PROSITE" id="PS00028"/>
    </source>
</evidence>
<sequence>MSSLTCFFCREAVVGYVEELQRHINNHIRNNHFVPEGVFYDCLVPRCKARYDHFKSLKRHIMQQHPCPFSNNFRAENDAESCQAALPESDEKKHILDDNPCAESQSSAQADNPDEPVINDSVSLDQITRSIALGICRLSSDVSLPQSKIAEMTRLCEMLAQMLGEYFQHNVKTFLEDHDIDPETPETISFLNKFHLPSLFTNVSTLSKQTNFLKTLAVSIPNPSEKMLQTREDVRHVDGIPKKVIVNETFSYIPIIETLKLIFRNPDARHLLNDSECEEPVTKEYASFRSGETYQNSEYFKQYPDAVRLSIYQDDVELGNALSSRAGINKVSVFDFKVQNFPPKWNSSPKTVFPLMYCTTIDAKKHGYNKLLKPLIHDLKKLEKGVTVFYGNESYTIRAVVTMFCGDTLAVHEIFGLLGPMANFFCRICTIQRPAFHQNPFENFPLRTREWYDQNMDLVKSGAITPSECGLKPGGCILNELRNFHTTENFALDTMHDIAEGLVPLTVQLVLSHYYKKKELGITAGYINQRIHSFAYGYIDKNNRPSANFTNEMLSKPAAHKLKQTAAQNLLLLRAFPFLFGHKVSANCEYMDMIGHLINITRILMSTIVSEHMLASLEEHIRLYEELFYSKFKRRINKNHHLDHYVLCIKKSGNMKQFNCLVFEQKNKPAKNQSSTCRNFKNICKSLAQRQCFKMIVDILDNPFRDKTSYNGGKLVLREQSRSQRFLDETLVQVFIPKSVTINGIDFRPNLLVCIRNYENEYYPSYGIINEIVVINSKIHFLLKLCKTKTYNTFLEAYEVSVDSDEQLFRLEQIHTHTTFAFWTSHGNSLKFVSRRNYCRDY</sequence>
<reference evidence="4" key="1">
    <citation type="journal article" date="2015" name="Proc. Natl. Acad. Sci. U.S.A.">
        <title>Genome sequence of the Asian Tiger mosquito, Aedes albopictus, reveals insights into its biology, genetics, and evolution.</title>
        <authorList>
            <person name="Chen X.G."/>
            <person name="Jiang X."/>
            <person name="Gu J."/>
            <person name="Xu M."/>
            <person name="Wu Y."/>
            <person name="Deng Y."/>
            <person name="Zhang C."/>
            <person name="Bonizzoni M."/>
            <person name="Dermauw W."/>
            <person name="Vontas J."/>
            <person name="Armbruster P."/>
            <person name="Huang X."/>
            <person name="Yang Y."/>
            <person name="Zhang H."/>
            <person name="He W."/>
            <person name="Peng H."/>
            <person name="Liu Y."/>
            <person name="Wu K."/>
            <person name="Chen J."/>
            <person name="Lirakis M."/>
            <person name="Topalis P."/>
            <person name="Van Leeuwen T."/>
            <person name="Hall A.B."/>
            <person name="Jiang X."/>
            <person name="Thorpe C."/>
            <person name="Mueller R.L."/>
            <person name="Sun C."/>
            <person name="Waterhouse R.M."/>
            <person name="Yan G."/>
            <person name="Tu Z.J."/>
            <person name="Fang X."/>
            <person name="James A.A."/>
        </authorList>
    </citation>
    <scope>NUCLEOTIDE SEQUENCE [LARGE SCALE GENOMIC DNA]</scope>
    <source>
        <strain evidence="4">Foshan</strain>
    </source>
</reference>
<name>A0ABM1ZVP4_AEDAL</name>
<dbReference type="RefSeq" id="XP_029713732.2">
    <property type="nucleotide sequence ID" value="XM_029857872.2"/>
</dbReference>
<dbReference type="PANTHER" id="PTHR31912:SF34">
    <property type="entry name" value="NOTOCHORD-RELATED PROTEIN"/>
    <property type="match status" value="1"/>
</dbReference>
<dbReference type="PROSITE" id="PS00028">
    <property type="entry name" value="ZINC_FINGER_C2H2_1"/>
    <property type="match status" value="1"/>
</dbReference>
<feature type="region of interest" description="Disordered" evidence="1">
    <location>
        <begin position="95"/>
        <end position="119"/>
    </location>
</feature>
<organism evidence="3 4">
    <name type="scientific">Aedes albopictus</name>
    <name type="common">Asian tiger mosquito</name>
    <name type="synonym">Stegomyia albopicta</name>
    <dbReference type="NCBI Taxonomy" id="7160"/>
    <lineage>
        <taxon>Eukaryota</taxon>
        <taxon>Metazoa</taxon>
        <taxon>Ecdysozoa</taxon>
        <taxon>Arthropoda</taxon>
        <taxon>Hexapoda</taxon>
        <taxon>Insecta</taxon>
        <taxon>Pterygota</taxon>
        <taxon>Neoptera</taxon>
        <taxon>Endopterygota</taxon>
        <taxon>Diptera</taxon>
        <taxon>Nematocera</taxon>
        <taxon>Culicoidea</taxon>
        <taxon>Culicidae</taxon>
        <taxon>Culicinae</taxon>
        <taxon>Aedini</taxon>
        <taxon>Aedes</taxon>
        <taxon>Stegomyia</taxon>
    </lineage>
</organism>
<dbReference type="PANTHER" id="PTHR31912">
    <property type="entry name" value="IP13529P"/>
    <property type="match status" value="1"/>
</dbReference>
<accession>A0ABM1ZVP4</accession>
<keyword evidence="4" id="KW-1185">Reference proteome</keyword>
<dbReference type="InterPro" id="IPR013087">
    <property type="entry name" value="Znf_C2H2_type"/>
</dbReference>
<protein>
    <recommendedName>
        <fullName evidence="2">C2H2-type domain-containing protein</fullName>
    </recommendedName>
</protein>